<name>A0A1J5SXE7_9ZZZZ</name>
<dbReference type="Pfam" id="PF14322">
    <property type="entry name" value="SusD-like_3"/>
    <property type="match status" value="1"/>
</dbReference>
<dbReference type="InterPro" id="IPR012944">
    <property type="entry name" value="SusD_RagB_dom"/>
</dbReference>
<gene>
    <name evidence="7" type="primary">susD_2</name>
    <name evidence="7" type="ORF">GALL_55440</name>
</gene>
<evidence type="ECO:0000259" key="6">
    <source>
        <dbReference type="Pfam" id="PF14322"/>
    </source>
</evidence>
<comment type="subcellular location">
    <subcellularLocation>
        <location evidence="1">Cell outer membrane</location>
    </subcellularLocation>
</comment>
<dbReference type="InterPro" id="IPR033985">
    <property type="entry name" value="SusD-like_N"/>
</dbReference>
<keyword evidence="2" id="KW-0732">Signal</keyword>
<dbReference type="EMBL" id="MLJW01000015">
    <property type="protein sequence ID" value="OIR13159.1"/>
    <property type="molecule type" value="Genomic_DNA"/>
</dbReference>
<accession>A0A1J5SXE7</accession>
<dbReference type="CDD" id="cd08977">
    <property type="entry name" value="SusD"/>
    <property type="match status" value="1"/>
</dbReference>
<comment type="caution">
    <text evidence="7">The sequence shown here is derived from an EMBL/GenBank/DDBJ whole genome shotgun (WGS) entry which is preliminary data.</text>
</comment>
<evidence type="ECO:0000256" key="3">
    <source>
        <dbReference type="ARBA" id="ARBA00023136"/>
    </source>
</evidence>
<dbReference type="SUPFAM" id="SSF48452">
    <property type="entry name" value="TPR-like"/>
    <property type="match status" value="1"/>
</dbReference>
<dbReference type="AlphaFoldDB" id="A0A1J5SXE7"/>
<keyword evidence="3" id="KW-0472">Membrane</keyword>
<dbReference type="InterPro" id="IPR011990">
    <property type="entry name" value="TPR-like_helical_dom_sf"/>
</dbReference>
<proteinExistence type="predicted"/>
<dbReference type="GO" id="GO:0009279">
    <property type="term" value="C:cell outer membrane"/>
    <property type="evidence" value="ECO:0007669"/>
    <property type="project" value="UniProtKB-SubCell"/>
</dbReference>
<feature type="domain" description="RagB/SusD" evidence="5">
    <location>
        <begin position="362"/>
        <end position="508"/>
    </location>
</feature>
<evidence type="ECO:0000259" key="5">
    <source>
        <dbReference type="Pfam" id="PF07980"/>
    </source>
</evidence>
<keyword evidence="4" id="KW-0998">Cell outer membrane</keyword>
<dbReference type="PROSITE" id="PS51257">
    <property type="entry name" value="PROKAR_LIPOPROTEIN"/>
    <property type="match status" value="1"/>
</dbReference>
<sequence>MKRNSLYILILLMTASTVIISCQKFLNDAPQTSLTTGNAYNSATDIENALAGCYNIFYVDYYQWENVMLSDNRSDNAYPGGGGEETFVDEDQFKMPASNSHMYMDWSQLYQGIARCNLLIGNLTNASIPNLSDTRKKQVIGEASFLRAMHYYQLVKMWGGVPIELQSNSADPAVTRKPRSTEAEVYNQIDKDLQVAVANLPDAYGTDLSVNTVRATKGAANALLAKIWAQRSDRDYNKVLTYCNAVINSPAGYSLVPNYANLFDGSNYYNSEAIFQIAFIAGNWSASNWGIELYLAPEDGWQKYCVPSKDLVNAYVAAGDNIRENANIVFWNVDGNGNPIAWADENWNPCQDPNVSIPFNYKQKHPAGWASGDNYYLLRLADIILLKAEAENQLGQTAAAAADLNIVRARVSLAPVSASLSQSAMTSAILNERRLELAFEAQRWDDLTRLGVATTVMTGLNEYKYTCNNGTPSAPIKINYNCDKNHWLMPIPQVEINNNPNLTQNPGY</sequence>
<evidence type="ECO:0000256" key="2">
    <source>
        <dbReference type="ARBA" id="ARBA00022729"/>
    </source>
</evidence>
<evidence type="ECO:0000313" key="7">
    <source>
        <dbReference type="EMBL" id="OIR13159.1"/>
    </source>
</evidence>
<dbReference type="Pfam" id="PF07980">
    <property type="entry name" value="SusD_RagB"/>
    <property type="match status" value="1"/>
</dbReference>
<reference evidence="7" key="1">
    <citation type="submission" date="2016-10" db="EMBL/GenBank/DDBJ databases">
        <title>Sequence of Gallionella enrichment culture.</title>
        <authorList>
            <person name="Poehlein A."/>
            <person name="Muehling M."/>
            <person name="Daniel R."/>
        </authorList>
    </citation>
    <scope>NUCLEOTIDE SEQUENCE</scope>
</reference>
<evidence type="ECO:0000256" key="4">
    <source>
        <dbReference type="ARBA" id="ARBA00023237"/>
    </source>
</evidence>
<evidence type="ECO:0000256" key="1">
    <source>
        <dbReference type="ARBA" id="ARBA00004442"/>
    </source>
</evidence>
<feature type="domain" description="SusD-like N-terminal" evidence="6">
    <location>
        <begin position="24"/>
        <end position="227"/>
    </location>
</feature>
<dbReference type="Gene3D" id="1.25.40.390">
    <property type="match status" value="1"/>
</dbReference>
<protein>
    <submittedName>
        <fullName evidence="7">Starch-binding protein SusD</fullName>
    </submittedName>
</protein>
<organism evidence="7">
    <name type="scientific">mine drainage metagenome</name>
    <dbReference type="NCBI Taxonomy" id="410659"/>
    <lineage>
        <taxon>unclassified sequences</taxon>
        <taxon>metagenomes</taxon>
        <taxon>ecological metagenomes</taxon>
    </lineage>
</organism>